<dbReference type="Proteomes" id="UP000224104">
    <property type="component" value="Genome"/>
</dbReference>
<accession>A0A222Z130</accession>
<dbReference type="EMBL" id="MF141540">
    <property type="protein sequence ID" value="ASR77265.1"/>
    <property type="molecule type" value="Genomic_DNA"/>
</dbReference>
<proteinExistence type="predicted"/>
<organism evidence="1 2">
    <name type="scientific">Mycobacterium phage Avocado</name>
    <dbReference type="NCBI Taxonomy" id="2024302"/>
    <lineage>
        <taxon>Viruses</taxon>
        <taxon>Duplodnaviria</taxon>
        <taxon>Heunggongvirae</taxon>
        <taxon>Uroviricota</taxon>
        <taxon>Caudoviricetes</taxon>
        <taxon>Gclasvirinae</taxon>
        <taxon>Avocadovirus</taxon>
        <taxon>Avocadovirus avocado</taxon>
    </lineage>
</organism>
<keyword evidence="2" id="KW-1185">Reference proteome</keyword>
<name>A0A222Z130_9CAUD</name>
<protein>
    <submittedName>
        <fullName evidence="1">Uncharacterized protein</fullName>
    </submittedName>
</protein>
<sequence length="42" mass="4674">MPERFRAFDRSGRDAYLEGVPDVTTRAGRTDAGYRCELSGHG</sequence>
<evidence type="ECO:0000313" key="2">
    <source>
        <dbReference type="Proteomes" id="UP000224104"/>
    </source>
</evidence>
<gene>
    <name evidence="1" type="ORF">SEA_AVOCADO_65</name>
</gene>
<evidence type="ECO:0000313" key="1">
    <source>
        <dbReference type="EMBL" id="ASR77265.1"/>
    </source>
</evidence>
<reference evidence="1 2" key="1">
    <citation type="submission" date="2017-05" db="EMBL/GenBank/DDBJ databases">
        <authorList>
            <person name="Butela K.A."/>
            <person name="Hudson L."/>
            <person name="Clayton A.L."/>
            <person name="Cole J.H."/>
            <person name="Evancho G.L."/>
            <person name="Galassi L.C."/>
            <person name="Harvey A.K."/>
            <person name="Haubrick H.C."/>
            <person name="Henry M."/>
            <person name="Heslop K.L."/>
            <person name="Hughes P.M."/>
            <person name="Iezzi J."/>
            <person name="Jones J.C."/>
            <person name="Kolawole F.O."/>
            <person name="Loucks E.J."/>
            <person name="McCready J.R."/>
            <person name="McGowan S.M."/>
            <person name="Minear S.E."/>
            <person name="Poole Y.A."/>
            <person name="Reese R.J."/>
            <person name="Romagnoli K.M."/>
            <person name="Schell I.N."/>
            <person name="Sudadi S."/>
            <person name="Sutherin B.R."/>
            <person name="Edgington N.P."/>
            <person name="Garlena R.A."/>
            <person name="Russell D.A."/>
            <person name="Pope W.H."/>
            <person name="Jacobs-Sera D."/>
            <person name="Hendrix R.W."/>
            <person name="Hatfull G.F."/>
        </authorList>
    </citation>
    <scope>NUCLEOTIDE SEQUENCE [LARGE SCALE GENOMIC DNA]</scope>
</reference>